<evidence type="ECO:0000256" key="4">
    <source>
        <dbReference type="ARBA" id="ARBA00022723"/>
    </source>
</evidence>
<feature type="compositionally biased region" description="Low complexity" evidence="11">
    <location>
        <begin position="145"/>
        <end position="157"/>
    </location>
</feature>
<dbReference type="EC" id="3.5.4.6" evidence="3"/>
<feature type="binding site" evidence="10">
    <location>
        <position position="769"/>
    </location>
    <ligand>
        <name>Zn(2+)</name>
        <dbReference type="ChEBI" id="CHEBI:29105"/>
        <note>catalytic</note>
    </ligand>
</feature>
<dbReference type="InterPro" id="IPR006329">
    <property type="entry name" value="AMPD"/>
</dbReference>
<feature type="binding site" evidence="9">
    <location>
        <begin position="494"/>
        <end position="499"/>
    </location>
    <ligand>
        <name>substrate</name>
    </ligand>
</feature>
<feature type="region of interest" description="Disordered" evidence="11">
    <location>
        <begin position="66"/>
        <end position="246"/>
    </location>
</feature>
<dbReference type="SUPFAM" id="SSF51556">
    <property type="entry name" value="Metallo-dependent hydrolases"/>
    <property type="match status" value="1"/>
</dbReference>
<feature type="compositionally biased region" description="Basic residues" evidence="11">
    <location>
        <begin position="81"/>
        <end position="90"/>
    </location>
</feature>
<evidence type="ECO:0000256" key="6">
    <source>
        <dbReference type="ARBA" id="ARBA00022833"/>
    </source>
</evidence>
<feature type="compositionally biased region" description="Low complexity" evidence="11">
    <location>
        <begin position="1027"/>
        <end position="1042"/>
    </location>
</feature>
<dbReference type="GO" id="GO:0046033">
    <property type="term" value="P:AMP metabolic process"/>
    <property type="evidence" value="ECO:0007669"/>
    <property type="project" value="TreeGrafter"/>
</dbReference>
<dbReference type="NCBIfam" id="TIGR01429">
    <property type="entry name" value="AMP_deaminase"/>
    <property type="match status" value="1"/>
</dbReference>
<organism evidence="12">
    <name type="scientific">Prasinoderma singulare</name>
    <dbReference type="NCBI Taxonomy" id="676789"/>
    <lineage>
        <taxon>Eukaryota</taxon>
        <taxon>Viridiplantae</taxon>
        <taxon>Prasinodermophyta</taxon>
        <taxon>Prasinodermophyceae</taxon>
        <taxon>Prasinodermales</taxon>
        <taxon>Prasinodermaceae</taxon>
        <taxon>Prasinoderma</taxon>
    </lineage>
</organism>
<feature type="region of interest" description="Disordered" evidence="11">
    <location>
        <begin position="907"/>
        <end position="1042"/>
    </location>
</feature>
<dbReference type="GO" id="GO:0032264">
    <property type="term" value="P:IMP salvage"/>
    <property type="evidence" value="ECO:0007669"/>
    <property type="project" value="UniProtKB-UniPathway"/>
</dbReference>
<name>A0A7S3F6N1_9VIRI</name>
<dbReference type="Gene3D" id="3.20.20.140">
    <property type="entry name" value="Metal-dependent hydrolases"/>
    <property type="match status" value="1"/>
</dbReference>
<feature type="binding site" evidence="10">
    <location>
        <position position="425"/>
    </location>
    <ligand>
        <name>Zn(2+)</name>
        <dbReference type="ChEBI" id="CHEBI:29105"/>
        <note>catalytic</note>
    </ligand>
</feature>
<evidence type="ECO:0000256" key="9">
    <source>
        <dbReference type="PIRSR" id="PIRSR606329-2"/>
    </source>
</evidence>
<dbReference type="GO" id="GO:0046872">
    <property type="term" value="F:metal ion binding"/>
    <property type="evidence" value="ECO:0007669"/>
    <property type="project" value="UniProtKB-KW"/>
</dbReference>
<feature type="compositionally biased region" description="Acidic residues" evidence="11">
    <location>
        <begin position="181"/>
        <end position="193"/>
    </location>
</feature>
<feature type="binding site" evidence="10">
    <location>
        <position position="423"/>
    </location>
    <ligand>
        <name>Zn(2+)</name>
        <dbReference type="ChEBI" id="CHEBI:29105"/>
        <note>catalytic</note>
    </ligand>
</feature>
<comment type="cofactor">
    <cofactor evidence="10">
        <name>Zn(2+)</name>
        <dbReference type="ChEBI" id="CHEBI:29105"/>
    </cofactor>
    <text evidence="10">Binds 1 zinc ion per subunit.</text>
</comment>
<evidence type="ECO:0000256" key="5">
    <source>
        <dbReference type="ARBA" id="ARBA00022801"/>
    </source>
</evidence>
<evidence type="ECO:0000313" key="12">
    <source>
        <dbReference type="EMBL" id="CAE0126343.1"/>
    </source>
</evidence>
<evidence type="ECO:0000256" key="10">
    <source>
        <dbReference type="PIRSR" id="PIRSR606329-3"/>
    </source>
</evidence>
<dbReference type="AlphaFoldDB" id="A0A7S3F6N1"/>
<dbReference type="Pfam" id="PF19326">
    <property type="entry name" value="AMP_deaminase"/>
    <property type="match status" value="1"/>
</dbReference>
<reference evidence="12" key="1">
    <citation type="submission" date="2021-01" db="EMBL/GenBank/DDBJ databases">
        <authorList>
            <person name="Corre E."/>
            <person name="Pelletier E."/>
            <person name="Niang G."/>
            <person name="Scheremetjew M."/>
            <person name="Finn R."/>
            <person name="Kale V."/>
            <person name="Holt S."/>
            <person name="Cochrane G."/>
            <person name="Meng A."/>
            <person name="Brown T."/>
            <person name="Cohen L."/>
        </authorList>
    </citation>
    <scope>NUCLEOTIDE SEQUENCE</scope>
    <source>
        <strain evidence="12">RCC927</strain>
    </source>
</reference>
<keyword evidence="4 10" id="KW-0479">Metal-binding</keyword>
<dbReference type="UniPathway" id="UPA00591">
    <property type="reaction ID" value="UER00663"/>
</dbReference>
<dbReference type="Gene3D" id="4.10.800.20">
    <property type="match status" value="1"/>
</dbReference>
<dbReference type="GO" id="GO:0003876">
    <property type="term" value="F:AMP deaminase activity"/>
    <property type="evidence" value="ECO:0007669"/>
    <property type="project" value="UniProtKB-EC"/>
</dbReference>
<dbReference type="FunFam" id="4.10.800.20:FF:000001">
    <property type="entry name" value="AMP deaminase"/>
    <property type="match status" value="1"/>
</dbReference>
<gene>
    <name evidence="12" type="ORF">PSIN1315_LOCUS1006</name>
</gene>
<feature type="compositionally biased region" description="Low complexity" evidence="11">
    <location>
        <begin position="914"/>
        <end position="929"/>
    </location>
</feature>
<feature type="active site" description="Proton acceptor" evidence="8">
    <location>
        <position position="714"/>
    </location>
</feature>
<comment type="similarity">
    <text evidence="2">Belongs to the metallo-dependent hydrolases superfamily. Adenosine and AMP deaminases family.</text>
</comment>
<keyword evidence="5" id="KW-0378">Hydrolase</keyword>
<protein>
    <recommendedName>
        <fullName evidence="3">AMP deaminase</fullName>
        <ecNumber evidence="3">3.5.4.6</ecNumber>
    </recommendedName>
</protein>
<dbReference type="GO" id="GO:0005829">
    <property type="term" value="C:cytosol"/>
    <property type="evidence" value="ECO:0007669"/>
    <property type="project" value="TreeGrafter"/>
</dbReference>
<sequence>MFSDTNDRFLLLAGVAFGAAASAAVFSLMQALTLERLSRQMRLEARAEAQAAAQAALAVSAEAVGGPSQLGAPRESSRAHGYGHRSHLHRQGSAQGTAYSPSKRHNSRSHARRGSLDVDAQGSKPLGLAGGGLGPLSKQRGTFGGAAAPSAGADGVAVNAPEGGQRSGRRARALPRYPSEFESELETEVETEADTPAPRASERRRGSDLPEGGQEVHAGAHAPSDRNVPGWMRKEHSSGTADPTVVPSVKESEAEYVTFQHDEAPHNAEAEHACRDIRRLLEMRARYVYATPLPGSEPPCLDAAGARGGSSRGQTPRRNPFVWESRPASDHTFTFVKGVVHVYDAGGQSEFAPQRSANDFFRDLHHVLRVVNAGPVKSFCHHRLLLLEQKFNMHLMLNADKEFYAQKGAPHRDFYNVRKVDTHVHHSSCMNQKHLLRFIKHKLRKEPDEPVAKIDGEPHTLTQVFERLNLTGYDLNVDTLDMHADKHTFHRFDKFNLKYNPCGQSQLREVFLKQDNMLEGRFLAELTNEVFSDLMASKYQMAEYRISIYGRKASEWDTLAAWVCNNSVHCENVQWLIQIPRLYEVYHGNGTMQNFQQMLTNIFSALFEVTIDPQTHPQLHMFLQTVVGFDMVDDESRPERRPSKSHMPVPEQWNVPHNPAFAYYAYYIEANLHVLNRFRESKGLNTFHFRPHAGEAGDLDHLAASFLLAHNIAHGINLRKSPGLQYLFYLAQVGLCMSPLSNNSLFLDYHKNPLPTFFARGLFVSLSTDDPLQIHMTKEPLVEEYSVAAQVWKLTSCDLCEMARNSVLQSGFPHNCKQHWISDTYWKQGPEGNDIHKTNVPCIRVQYRQDTWQNEMRCIFQSEIQRMPSTPPGGGRAPGGLSAGFAAAAAAGGAGAVKQIFTPSLRDEATTTNPSAPALAKSPPLSPQLTRRMHMAASRKSLANSAVDSGTDGSADTDQGRTAYRDSDGEGDDSEADLFLAHRSGNGTTSSEDGNDADGESEEGEGDEEAEEDEAQAANTVQDASGVEGKAVGEAAAAAAAK</sequence>
<feature type="compositionally biased region" description="Basic residues" evidence="11">
    <location>
        <begin position="102"/>
        <end position="113"/>
    </location>
</feature>
<dbReference type="PANTHER" id="PTHR11359">
    <property type="entry name" value="AMP DEAMINASE"/>
    <property type="match status" value="1"/>
</dbReference>
<comment type="pathway">
    <text evidence="1">Purine metabolism; IMP biosynthesis via salvage pathway; IMP from AMP: step 1/1.</text>
</comment>
<dbReference type="InterPro" id="IPR032466">
    <property type="entry name" value="Metal_Hydrolase"/>
</dbReference>
<dbReference type="EMBL" id="HBHY01001636">
    <property type="protein sequence ID" value="CAE0126343.1"/>
    <property type="molecule type" value="Transcribed_RNA"/>
</dbReference>
<evidence type="ECO:0000256" key="7">
    <source>
        <dbReference type="ARBA" id="ARBA00023080"/>
    </source>
</evidence>
<evidence type="ECO:0000256" key="8">
    <source>
        <dbReference type="PIRSR" id="PIRSR606329-1"/>
    </source>
</evidence>
<feature type="binding site" evidence="9">
    <location>
        <position position="425"/>
    </location>
    <ligand>
        <name>substrate</name>
    </ligand>
</feature>
<dbReference type="PANTHER" id="PTHR11359:SF0">
    <property type="entry name" value="AMP DEAMINASE"/>
    <property type="match status" value="1"/>
</dbReference>
<accession>A0A7S3F6N1</accession>
<dbReference type="PROSITE" id="PS00485">
    <property type="entry name" value="A_DEAMINASE"/>
    <property type="match status" value="1"/>
</dbReference>
<keyword evidence="6 10" id="KW-0862">Zinc</keyword>
<keyword evidence="7" id="KW-0546">Nucleotide metabolism</keyword>
<evidence type="ECO:0000256" key="2">
    <source>
        <dbReference type="ARBA" id="ARBA00006676"/>
    </source>
</evidence>
<feature type="binding site" evidence="10">
    <location>
        <position position="692"/>
    </location>
    <ligand>
        <name>Zn(2+)</name>
        <dbReference type="ChEBI" id="CHEBI:29105"/>
        <note>catalytic</note>
    </ligand>
</feature>
<feature type="binding site" evidence="9">
    <location>
        <begin position="770"/>
        <end position="773"/>
    </location>
    <ligand>
        <name>substrate</name>
    </ligand>
</feature>
<feature type="binding site" evidence="9">
    <location>
        <position position="695"/>
    </location>
    <ligand>
        <name>substrate</name>
    </ligand>
</feature>
<evidence type="ECO:0000256" key="1">
    <source>
        <dbReference type="ARBA" id="ARBA00004955"/>
    </source>
</evidence>
<proteinExistence type="inferred from homology"/>
<evidence type="ECO:0000256" key="3">
    <source>
        <dbReference type="ARBA" id="ARBA00012775"/>
    </source>
</evidence>
<evidence type="ECO:0000256" key="11">
    <source>
        <dbReference type="SAM" id="MobiDB-lite"/>
    </source>
</evidence>
<dbReference type="CDD" id="cd01319">
    <property type="entry name" value="AMPD"/>
    <property type="match status" value="1"/>
</dbReference>
<feature type="compositionally biased region" description="Polar residues" evidence="11">
    <location>
        <begin position="941"/>
        <end position="957"/>
    </location>
</feature>
<feature type="compositionally biased region" description="Acidic residues" evidence="11">
    <location>
        <begin position="993"/>
        <end position="1015"/>
    </location>
</feature>
<dbReference type="InterPro" id="IPR006650">
    <property type="entry name" value="A/AMP_deam_AS"/>
</dbReference>